<dbReference type="Proteomes" id="UP001054945">
    <property type="component" value="Unassembled WGS sequence"/>
</dbReference>
<dbReference type="AlphaFoldDB" id="A0AAV4WXH4"/>
<dbReference type="EMBL" id="BPLR01016956">
    <property type="protein sequence ID" value="GIY87607.1"/>
    <property type="molecule type" value="Genomic_DNA"/>
</dbReference>
<comment type="caution">
    <text evidence="1">The sequence shown here is derived from an EMBL/GenBank/DDBJ whole genome shotgun (WGS) entry which is preliminary data.</text>
</comment>
<organism evidence="1 2">
    <name type="scientific">Caerostris extrusa</name>
    <name type="common">Bark spider</name>
    <name type="synonym">Caerostris bankana</name>
    <dbReference type="NCBI Taxonomy" id="172846"/>
    <lineage>
        <taxon>Eukaryota</taxon>
        <taxon>Metazoa</taxon>
        <taxon>Ecdysozoa</taxon>
        <taxon>Arthropoda</taxon>
        <taxon>Chelicerata</taxon>
        <taxon>Arachnida</taxon>
        <taxon>Araneae</taxon>
        <taxon>Araneomorphae</taxon>
        <taxon>Entelegynae</taxon>
        <taxon>Araneoidea</taxon>
        <taxon>Araneidae</taxon>
        <taxon>Caerostris</taxon>
    </lineage>
</organism>
<evidence type="ECO:0000313" key="1">
    <source>
        <dbReference type="EMBL" id="GIY87607.1"/>
    </source>
</evidence>
<evidence type="ECO:0000313" key="2">
    <source>
        <dbReference type="Proteomes" id="UP001054945"/>
    </source>
</evidence>
<reference evidence="1 2" key="1">
    <citation type="submission" date="2021-06" db="EMBL/GenBank/DDBJ databases">
        <title>Caerostris extrusa draft genome.</title>
        <authorList>
            <person name="Kono N."/>
            <person name="Arakawa K."/>
        </authorList>
    </citation>
    <scope>NUCLEOTIDE SEQUENCE [LARGE SCALE GENOMIC DNA]</scope>
</reference>
<accession>A0AAV4WXH4</accession>
<protein>
    <submittedName>
        <fullName evidence="1">Uncharacterized protein</fullName>
    </submittedName>
</protein>
<sequence length="138" mass="15475">MHSEEVPDSNPFEECLAANALQSSGDIHSKRGTGEKRSLCQTIFAPPLRFGFCAASTQVEASCFESEEKPADDISPFPKRERKLELPYFPNRDGESLWRLPFLAYIAAKKFFHHSIPHSTPPLPFYLLNSSLAVFKTG</sequence>
<name>A0AAV4WXH4_CAEEX</name>
<proteinExistence type="predicted"/>
<keyword evidence="2" id="KW-1185">Reference proteome</keyword>
<gene>
    <name evidence="1" type="ORF">CEXT_418231</name>
</gene>